<dbReference type="Proteomes" id="UP001591681">
    <property type="component" value="Unassembled WGS sequence"/>
</dbReference>
<evidence type="ECO:0000256" key="4">
    <source>
        <dbReference type="ARBA" id="ARBA00023015"/>
    </source>
</evidence>
<accession>A0ABD1KFU0</accession>
<evidence type="ECO:0000256" key="5">
    <source>
        <dbReference type="ARBA" id="ARBA00023125"/>
    </source>
</evidence>
<dbReference type="PROSITE" id="PS00601">
    <property type="entry name" value="IRF_1"/>
    <property type="match status" value="1"/>
</dbReference>
<dbReference type="FunFam" id="1.10.10.10:FF:000065">
    <property type="entry name" value="Interferon regulatory factor"/>
    <property type="match status" value="1"/>
</dbReference>
<name>A0ABD1KFU0_9TELE</name>
<dbReference type="Gene3D" id="1.10.10.10">
    <property type="entry name" value="Winged helix-like DNA-binding domain superfamily/Winged helix DNA-binding domain"/>
    <property type="match status" value="1"/>
</dbReference>
<dbReference type="InterPro" id="IPR001346">
    <property type="entry name" value="Interferon_reg_fact_DNA-bd_dom"/>
</dbReference>
<evidence type="ECO:0000256" key="6">
    <source>
        <dbReference type="ARBA" id="ARBA00023159"/>
    </source>
</evidence>
<keyword evidence="4" id="KW-0805">Transcription regulation</keyword>
<dbReference type="EMBL" id="JBHFQA010000006">
    <property type="protein sequence ID" value="KAL2098032.1"/>
    <property type="molecule type" value="Genomic_DNA"/>
</dbReference>
<evidence type="ECO:0000256" key="1">
    <source>
        <dbReference type="ARBA" id="ARBA00004123"/>
    </source>
</evidence>
<dbReference type="PANTHER" id="PTHR11949">
    <property type="entry name" value="INTERFERON REGULATORY FACTOR"/>
    <property type="match status" value="1"/>
</dbReference>
<evidence type="ECO:0000256" key="7">
    <source>
        <dbReference type="ARBA" id="ARBA00023163"/>
    </source>
</evidence>
<dbReference type="PRINTS" id="PR00267">
    <property type="entry name" value="INTFRNREGFCT"/>
</dbReference>
<dbReference type="GO" id="GO:0003677">
    <property type="term" value="F:DNA binding"/>
    <property type="evidence" value="ECO:0007669"/>
    <property type="project" value="UniProtKB-KW"/>
</dbReference>
<keyword evidence="8" id="KW-0539">Nucleus</keyword>
<keyword evidence="7" id="KW-0804">Transcription</keyword>
<comment type="caution">
    <text evidence="10">The sequence shown here is derived from an EMBL/GenBank/DDBJ whole genome shotgun (WGS) entry which is preliminary data.</text>
</comment>
<dbReference type="InterPro" id="IPR019817">
    <property type="entry name" value="Interferon_reg_fac_CS"/>
</dbReference>
<gene>
    <name evidence="10" type="ORF">ACEWY4_007239</name>
</gene>
<reference evidence="10 11" key="1">
    <citation type="submission" date="2024-09" db="EMBL/GenBank/DDBJ databases">
        <title>A chromosome-level genome assembly of Gray's grenadier anchovy, Coilia grayii.</title>
        <authorList>
            <person name="Fu Z."/>
        </authorList>
    </citation>
    <scope>NUCLEOTIDE SEQUENCE [LARGE SCALE GENOMIC DNA]</scope>
    <source>
        <strain evidence="10">G4</strain>
        <tissue evidence="10">Muscle</tissue>
    </source>
</reference>
<evidence type="ECO:0000256" key="3">
    <source>
        <dbReference type="ARBA" id="ARBA00022843"/>
    </source>
</evidence>
<evidence type="ECO:0000256" key="2">
    <source>
        <dbReference type="ARBA" id="ARBA00022499"/>
    </source>
</evidence>
<protein>
    <recommendedName>
        <fullName evidence="9">IRF tryptophan pentad repeat domain-containing protein</fullName>
    </recommendedName>
</protein>
<evidence type="ECO:0000256" key="8">
    <source>
        <dbReference type="ARBA" id="ARBA00023242"/>
    </source>
</evidence>
<keyword evidence="11" id="KW-1185">Reference proteome</keyword>
<dbReference type="InterPro" id="IPR036388">
    <property type="entry name" value="WH-like_DNA-bd_sf"/>
</dbReference>
<evidence type="ECO:0000313" key="10">
    <source>
        <dbReference type="EMBL" id="KAL2098032.1"/>
    </source>
</evidence>
<organism evidence="10 11">
    <name type="scientific">Coilia grayii</name>
    <name type="common">Gray's grenadier anchovy</name>
    <dbReference type="NCBI Taxonomy" id="363190"/>
    <lineage>
        <taxon>Eukaryota</taxon>
        <taxon>Metazoa</taxon>
        <taxon>Chordata</taxon>
        <taxon>Craniata</taxon>
        <taxon>Vertebrata</taxon>
        <taxon>Euteleostomi</taxon>
        <taxon>Actinopterygii</taxon>
        <taxon>Neopterygii</taxon>
        <taxon>Teleostei</taxon>
        <taxon>Clupei</taxon>
        <taxon>Clupeiformes</taxon>
        <taxon>Clupeoidei</taxon>
        <taxon>Engraulidae</taxon>
        <taxon>Coilinae</taxon>
        <taxon>Coilia</taxon>
    </lineage>
</organism>
<sequence>MPAERMRLRRWLEEQINSGLVEGLVWIDRDEKIFQIPWIHGSSSGWELDKDAPLFKNWAINSGKYHPGVDQPDPRTWKSNFRCAMNSLSDIIEVKDQSVRRGSKAFKVYKMLEEVERRRRKGWVMFVLINLNVCWSHKHSTT</sequence>
<comment type="subcellular location">
    <subcellularLocation>
        <location evidence="1">Nucleus</location>
    </subcellularLocation>
</comment>
<feature type="domain" description="IRF tryptophan pentad repeat" evidence="9">
    <location>
        <begin position="5"/>
        <end position="113"/>
    </location>
</feature>
<keyword evidence="6" id="KW-0010">Activator</keyword>
<dbReference type="PANTHER" id="PTHR11949:SF17">
    <property type="entry name" value="IRF TRYPTOPHAN PENTAD REPEAT DOMAIN-CONTAINING PROTEIN"/>
    <property type="match status" value="1"/>
</dbReference>
<keyword evidence="2" id="KW-1017">Isopeptide bond</keyword>
<keyword evidence="5" id="KW-0238">DNA-binding</keyword>
<dbReference type="CDD" id="cd00103">
    <property type="entry name" value="IRF"/>
    <property type="match status" value="1"/>
</dbReference>
<keyword evidence="3" id="KW-0832">Ubl conjugation</keyword>
<dbReference type="GO" id="GO:0005634">
    <property type="term" value="C:nucleus"/>
    <property type="evidence" value="ECO:0007669"/>
    <property type="project" value="UniProtKB-SubCell"/>
</dbReference>
<evidence type="ECO:0000313" key="11">
    <source>
        <dbReference type="Proteomes" id="UP001591681"/>
    </source>
</evidence>
<dbReference type="GO" id="GO:0006357">
    <property type="term" value="P:regulation of transcription by RNA polymerase II"/>
    <property type="evidence" value="ECO:0007669"/>
    <property type="project" value="UniProtKB-ARBA"/>
</dbReference>
<dbReference type="PROSITE" id="PS51507">
    <property type="entry name" value="IRF_2"/>
    <property type="match status" value="1"/>
</dbReference>
<dbReference type="InterPro" id="IPR036390">
    <property type="entry name" value="WH_DNA-bd_sf"/>
</dbReference>
<dbReference type="SUPFAM" id="SSF46785">
    <property type="entry name" value="Winged helix' DNA-binding domain"/>
    <property type="match status" value="1"/>
</dbReference>
<evidence type="ECO:0000259" key="9">
    <source>
        <dbReference type="PROSITE" id="PS51507"/>
    </source>
</evidence>
<dbReference type="Pfam" id="PF00605">
    <property type="entry name" value="IRF"/>
    <property type="match status" value="1"/>
</dbReference>
<proteinExistence type="predicted"/>
<dbReference type="AlphaFoldDB" id="A0ABD1KFU0"/>
<dbReference type="SMART" id="SM00348">
    <property type="entry name" value="IRF"/>
    <property type="match status" value="1"/>
</dbReference>